<dbReference type="CDD" id="cd18037">
    <property type="entry name" value="DEXSc_Pif1_like"/>
    <property type="match status" value="1"/>
</dbReference>
<evidence type="ECO:0000259" key="10">
    <source>
        <dbReference type="Pfam" id="PF05970"/>
    </source>
</evidence>
<protein>
    <recommendedName>
        <fullName evidence="9">ATP-dependent DNA helicase</fullName>
        <ecNumber evidence="9">5.6.2.3</ecNumber>
    </recommendedName>
</protein>
<dbReference type="PANTHER" id="PTHR47642:SF5">
    <property type="entry name" value="ATP-DEPENDENT DNA HELICASE"/>
    <property type="match status" value="1"/>
</dbReference>
<keyword evidence="4 9" id="KW-0347">Helicase</keyword>
<evidence type="ECO:0000256" key="8">
    <source>
        <dbReference type="ARBA" id="ARBA00023235"/>
    </source>
</evidence>
<dbReference type="AlphaFoldDB" id="A0A1R3I063"/>
<evidence type="ECO:0000256" key="5">
    <source>
        <dbReference type="ARBA" id="ARBA00022840"/>
    </source>
</evidence>
<evidence type="ECO:0000313" key="13">
    <source>
        <dbReference type="Proteomes" id="UP000187203"/>
    </source>
</evidence>
<feature type="domain" description="DNA helicase Pif1-like DEAD-box helicase" evidence="10">
    <location>
        <begin position="50"/>
        <end position="252"/>
    </location>
</feature>
<keyword evidence="2 9" id="KW-0227">DNA damage</keyword>
<comment type="caution">
    <text evidence="12">The sequence shown here is derived from an EMBL/GenBank/DDBJ whole genome shotgun (WGS) entry which is preliminary data.</text>
</comment>
<evidence type="ECO:0000256" key="9">
    <source>
        <dbReference type="RuleBase" id="RU363044"/>
    </source>
</evidence>
<keyword evidence="6" id="KW-0238">DNA-binding</keyword>
<sequence length="537" mass="61801">MGRKFLGYAISLYRNYHKVRSKGGTNVEILTNKNINKPEFVGEPRNIRWSEEQEKVLDHVRRGHSVFITGGAGTGKTFLLEHIIKMLKESYGESRVFATAPTHIAAFRLGGQTLHSFSGMGFSNDNYHDDLKKVLHDEEAWRRWRMAAVLVIDEINMVDWYFFSRLQWIAKEIRQSDEAWGGIQVIVSGDFLLLPPIPKEVLGFRFYDFAFEVRWDENFDIQIELTKNFRQSEERFIKLLENIRRGKMDSEDLHLLEQKQTASASASAELDPSMVYLYPRVRDAVDMNWEIVDSLPEEKVEYGCRKRGKGHYHIKEKRGNPKYLWKKKPSRLGLSDDLLVLCKGARVMLVETLDVSNQLVNGATGIVTGFMKNDGRCHIDELNPDKLLPIVKFDSSGVEAVIQPITKCMMHQKKVKTLSSKRQLPLTLAWGRLIHKCQGMSFDRVHVGLTSRVCEYGMVYAAISRVTTLDGLHLSGFQPSKVKAHPEALDFYERFRQHQLERDTVVVADKTKQMNLLSVSTSDWEKAIVEYRQKVSK</sequence>
<dbReference type="GO" id="GO:0005524">
    <property type="term" value="F:ATP binding"/>
    <property type="evidence" value="ECO:0007669"/>
    <property type="project" value="UniProtKB-KW"/>
</dbReference>
<dbReference type="InterPro" id="IPR051055">
    <property type="entry name" value="PIF1_helicase"/>
</dbReference>
<dbReference type="PANTHER" id="PTHR47642">
    <property type="entry name" value="ATP-DEPENDENT DNA HELICASE"/>
    <property type="match status" value="1"/>
</dbReference>
<keyword evidence="9" id="KW-0233">DNA recombination</keyword>
<evidence type="ECO:0000313" key="12">
    <source>
        <dbReference type="EMBL" id="OMO75973.1"/>
    </source>
</evidence>
<evidence type="ECO:0000256" key="7">
    <source>
        <dbReference type="ARBA" id="ARBA00023204"/>
    </source>
</evidence>
<dbReference type="Proteomes" id="UP000187203">
    <property type="component" value="Unassembled WGS sequence"/>
</dbReference>
<evidence type="ECO:0000256" key="4">
    <source>
        <dbReference type="ARBA" id="ARBA00022806"/>
    </source>
</evidence>
<comment type="cofactor">
    <cofactor evidence="9">
        <name>Mg(2+)</name>
        <dbReference type="ChEBI" id="CHEBI:18420"/>
    </cofactor>
</comment>
<name>A0A1R3I063_9ROSI</name>
<keyword evidence="3 9" id="KW-0378">Hydrolase</keyword>
<dbReference type="SUPFAM" id="SSF52540">
    <property type="entry name" value="P-loop containing nucleoside triphosphate hydrolases"/>
    <property type="match status" value="2"/>
</dbReference>
<evidence type="ECO:0000256" key="2">
    <source>
        <dbReference type="ARBA" id="ARBA00022763"/>
    </source>
</evidence>
<dbReference type="CDD" id="cd18809">
    <property type="entry name" value="SF1_C_RecD"/>
    <property type="match status" value="1"/>
</dbReference>
<dbReference type="GO" id="GO:0016887">
    <property type="term" value="F:ATP hydrolysis activity"/>
    <property type="evidence" value="ECO:0007669"/>
    <property type="project" value="RHEA"/>
</dbReference>
<dbReference type="GO" id="GO:0000723">
    <property type="term" value="P:telomere maintenance"/>
    <property type="evidence" value="ECO:0007669"/>
    <property type="project" value="InterPro"/>
</dbReference>
<dbReference type="EC" id="5.6.2.3" evidence="9"/>
<evidence type="ECO:0000256" key="3">
    <source>
        <dbReference type="ARBA" id="ARBA00022801"/>
    </source>
</evidence>
<gene>
    <name evidence="12" type="ORF">COLO4_25756</name>
</gene>
<dbReference type="Pfam" id="PF21530">
    <property type="entry name" value="Pif1_2B_dom"/>
    <property type="match status" value="1"/>
</dbReference>
<dbReference type="InterPro" id="IPR027417">
    <property type="entry name" value="P-loop_NTPase"/>
</dbReference>
<dbReference type="Gene3D" id="3.40.50.300">
    <property type="entry name" value="P-loop containing nucleotide triphosphate hydrolases"/>
    <property type="match status" value="1"/>
</dbReference>
<keyword evidence="7 9" id="KW-0234">DNA repair</keyword>
<evidence type="ECO:0000259" key="11">
    <source>
        <dbReference type="Pfam" id="PF21530"/>
    </source>
</evidence>
<dbReference type="Pfam" id="PF05970">
    <property type="entry name" value="PIF1"/>
    <property type="match status" value="1"/>
</dbReference>
<dbReference type="OrthoDB" id="272985at2759"/>
<dbReference type="STRING" id="93759.A0A1R3I063"/>
<dbReference type="GO" id="GO:0006281">
    <property type="term" value="P:DNA repair"/>
    <property type="evidence" value="ECO:0007669"/>
    <property type="project" value="UniProtKB-KW"/>
</dbReference>
<feature type="domain" description="DNA helicase Pif1-like 2B" evidence="11">
    <location>
        <begin position="334"/>
        <end position="370"/>
    </location>
</feature>
<comment type="catalytic activity">
    <reaction evidence="9">
        <text>ATP + H2O = ADP + phosphate + H(+)</text>
        <dbReference type="Rhea" id="RHEA:13065"/>
        <dbReference type="ChEBI" id="CHEBI:15377"/>
        <dbReference type="ChEBI" id="CHEBI:15378"/>
        <dbReference type="ChEBI" id="CHEBI:30616"/>
        <dbReference type="ChEBI" id="CHEBI:43474"/>
        <dbReference type="ChEBI" id="CHEBI:456216"/>
        <dbReference type="EC" id="5.6.2.3"/>
    </reaction>
</comment>
<proteinExistence type="inferred from homology"/>
<dbReference type="InterPro" id="IPR010285">
    <property type="entry name" value="DNA_helicase_pif1-like_DEAD"/>
</dbReference>
<accession>A0A1R3I063</accession>
<dbReference type="InterPro" id="IPR049163">
    <property type="entry name" value="Pif1-like_2B_dom"/>
</dbReference>
<keyword evidence="13" id="KW-1185">Reference proteome</keyword>
<evidence type="ECO:0000256" key="1">
    <source>
        <dbReference type="ARBA" id="ARBA00022741"/>
    </source>
</evidence>
<dbReference type="GO" id="GO:0043139">
    <property type="term" value="F:5'-3' DNA helicase activity"/>
    <property type="evidence" value="ECO:0007669"/>
    <property type="project" value="UniProtKB-EC"/>
</dbReference>
<dbReference type="GO" id="GO:0006310">
    <property type="term" value="P:DNA recombination"/>
    <property type="evidence" value="ECO:0007669"/>
    <property type="project" value="UniProtKB-KW"/>
</dbReference>
<dbReference type="EMBL" id="AWUE01019124">
    <property type="protein sequence ID" value="OMO75973.1"/>
    <property type="molecule type" value="Genomic_DNA"/>
</dbReference>
<keyword evidence="8" id="KW-0413">Isomerase</keyword>
<reference evidence="13" key="1">
    <citation type="submission" date="2013-09" db="EMBL/GenBank/DDBJ databases">
        <title>Corchorus olitorius genome sequencing.</title>
        <authorList>
            <person name="Alam M."/>
            <person name="Haque M.S."/>
            <person name="Islam M.S."/>
            <person name="Emdad E.M."/>
            <person name="Islam M.M."/>
            <person name="Ahmed B."/>
            <person name="Halim A."/>
            <person name="Hossen Q.M.M."/>
            <person name="Hossain M.Z."/>
            <person name="Ahmed R."/>
            <person name="Khan M.M."/>
            <person name="Islam R."/>
            <person name="Rashid M.M."/>
            <person name="Khan S.A."/>
            <person name="Rahman M.S."/>
            <person name="Alam M."/>
            <person name="Yahiya A.S."/>
            <person name="Khan M.S."/>
            <person name="Azam M.S."/>
            <person name="Haque T."/>
            <person name="Lashkar M.Z.H."/>
            <person name="Akhand A.I."/>
            <person name="Morshed G."/>
            <person name="Roy S."/>
            <person name="Uddin K.S."/>
            <person name="Rabeya T."/>
            <person name="Hossain A.S."/>
            <person name="Chowdhury A."/>
            <person name="Snigdha A.R."/>
            <person name="Mortoza M.S."/>
            <person name="Matin S.A."/>
            <person name="Hoque S.M.E."/>
            <person name="Islam M.K."/>
            <person name="Roy D.K."/>
            <person name="Haider R."/>
            <person name="Moosa M.M."/>
            <person name="Elias S.M."/>
            <person name="Hasan A.M."/>
            <person name="Jahan S."/>
            <person name="Shafiuddin M."/>
            <person name="Mahmood N."/>
            <person name="Shommy N.S."/>
        </authorList>
    </citation>
    <scope>NUCLEOTIDE SEQUENCE [LARGE SCALE GENOMIC DNA]</scope>
    <source>
        <strain evidence="13">cv. O-4</strain>
    </source>
</reference>
<comment type="similarity">
    <text evidence="9">Belongs to the helicase family.</text>
</comment>
<keyword evidence="5 9" id="KW-0067">ATP-binding</keyword>
<evidence type="ECO:0000256" key="6">
    <source>
        <dbReference type="ARBA" id="ARBA00023125"/>
    </source>
</evidence>
<keyword evidence="1 9" id="KW-0547">Nucleotide-binding</keyword>
<organism evidence="12 13">
    <name type="scientific">Corchorus olitorius</name>
    <dbReference type="NCBI Taxonomy" id="93759"/>
    <lineage>
        <taxon>Eukaryota</taxon>
        <taxon>Viridiplantae</taxon>
        <taxon>Streptophyta</taxon>
        <taxon>Embryophyta</taxon>
        <taxon>Tracheophyta</taxon>
        <taxon>Spermatophyta</taxon>
        <taxon>Magnoliopsida</taxon>
        <taxon>eudicotyledons</taxon>
        <taxon>Gunneridae</taxon>
        <taxon>Pentapetalae</taxon>
        <taxon>rosids</taxon>
        <taxon>malvids</taxon>
        <taxon>Malvales</taxon>
        <taxon>Malvaceae</taxon>
        <taxon>Grewioideae</taxon>
        <taxon>Apeibeae</taxon>
        <taxon>Corchorus</taxon>
    </lineage>
</organism>